<dbReference type="EMBL" id="BGPR01013234">
    <property type="protein sequence ID" value="GBN59777.1"/>
    <property type="molecule type" value="Genomic_DNA"/>
</dbReference>
<comment type="caution">
    <text evidence="2">The sequence shown here is derived from an EMBL/GenBank/DDBJ whole genome shotgun (WGS) entry which is preliminary data.</text>
</comment>
<feature type="region of interest" description="Disordered" evidence="1">
    <location>
        <begin position="54"/>
        <end position="76"/>
    </location>
</feature>
<dbReference type="Proteomes" id="UP000499080">
    <property type="component" value="Unassembled WGS sequence"/>
</dbReference>
<accession>A0A4Y2QAX4</accession>
<evidence type="ECO:0000313" key="2">
    <source>
        <dbReference type="EMBL" id="GBN59777.1"/>
    </source>
</evidence>
<dbReference type="AlphaFoldDB" id="A0A4Y2QAX4"/>
<organism evidence="2 3">
    <name type="scientific">Araneus ventricosus</name>
    <name type="common">Orbweaver spider</name>
    <name type="synonym">Epeira ventricosa</name>
    <dbReference type="NCBI Taxonomy" id="182803"/>
    <lineage>
        <taxon>Eukaryota</taxon>
        <taxon>Metazoa</taxon>
        <taxon>Ecdysozoa</taxon>
        <taxon>Arthropoda</taxon>
        <taxon>Chelicerata</taxon>
        <taxon>Arachnida</taxon>
        <taxon>Araneae</taxon>
        <taxon>Araneomorphae</taxon>
        <taxon>Entelegynae</taxon>
        <taxon>Araneoidea</taxon>
        <taxon>Araneidae</taxon>
        <taxon>Araneus</taxon>
    </lineage>
</organism>
<evidence type="ECO:0000256" key="1">
    <source>
        <dbReference type="SAM" id="MobiDB-lite"/>
    </source>
</evidence>
<name>A0A4Y2QAX4_ARAVE</name>
<feature type="compositionally biased region" description="Basic and acidic residues" evidence="1">
    <location>
        <begin position="61"/>
        <end position="70"/>
    </location>
</feature>
<keyword evidence="3" id="KW-1185">Reference proteome</keyword>
<protein>
    <submittedName>
        <fullName evidence="2">Uncharacterized protein</fullName>
    </submittedName>
</protein>
<evidence type="ECO:0000313" key="3">
    <source>
        <dbReference type="Proteomes" id="UP000499080"/>
    </source>
</evidence>
<gene>
    <name evidence="2" type="ORF">AVEN_211121_1</name>
</gene>
<reference evidence="2 3" key="1">
    <citation type="journal article" date="2019" name="Sci. Rep.">
        <title>Orb-weaving spider Araneus ventricosus genome elucidates the spidroin gene catalogue.</title>
        <authorList>
            <person name="Kono N."/>
            <person name="Nakamura H."/>
            <person name="Ohtoshi R."/>
            <person name="Moran D.A.P."/>
            <person name="Shinohara A."/>
            <person name="Yoshida Y."/>
            <person name="Fujiwara M."/>
            <person name="Mori M."/>
            <person name="Tomita M."/>
            <person name="Arakawa K."/>
        </authorList>
    </citation>
    <scope>NUCLEOTIDE SEQUENCE [LARGE SCALE GENOMIC DNA]</scope>
</reference>
<proteinExistence type="predicted"/>
<sequence>MVRNYKPKTDRRKVDGSLMERAVEEVMKGRSVRQTSKDLAIDRRTLSRNENVEFEDDETDLVNKKSKEPENGDFALKPLNSKQKTLHYVGKIINLTREDVEQIYEVDFYR</sequence>